<dbReference type="Gramene" id="OB01G15540.1">
    <property type="protein sequence ID" value="OB01G15540.1"/>
    <property type="gene ID" value="OB01G15540"/>
</dbReference>
<name>J3KX48_ORYBR</name>
<accession>J3KX48</accession>
<evidence type="ECO:0000313" key="1">
    <source>
        <dbReference type="EnsemblPlants" id="OB01G15540.1"/>
    </source>
</evidence>
<sequence length="67" mass="7608">GDWGHLGGSRLIELVCIFLRVYSTDRSCFVFFFLTACKGNMTGNIMVLYFCCVLRSIFLTARMGKID</sequence>
<keyword evidence="2" id="KW-1185">Reference proteome</keyword>
<dbReference type="Proteomes" id="UP000006038">
    <property type="component" value="Chromosome 1"/>
</dbReference>
<dbReference type="HOGENOM" id="CLU_2820123_0_0_1"/>
<dbReference type="EnsemblPlants" id="OB01G15540.1">
    <property type="protein sequence ID" value="OB01G15540.1"/>
    <property type="gene ID" value="OB01G15540"/>
</dbReference>
<dbReference type="AlphaFoldDB" id="J3KX48"/>
<reference evidence="1" key="1">
    <citation type="journal article" date="2013" name="Nat. Commun.">
        <title>Whole-genome sequencing of Oryza brachyantha reveals mechanisms underlying Oryza genome evolution.</title>
        <authorList>
            <person name="Chen J."/>
            <person name="Huang Q."/>
            <person name="Gao D."/>
            <person name="Wang J."/>
            <person name="Lang Y."/>
            <person name="Liu T."/>
            <person name="Li B."/>
            <person name="Bai Z."/>
            <person name="Luis Goicoechea J."/>
            <person name="Liang C."/>
            <person name="Chen C."/>
            <person name="Zhang W."/>
            <person name="Sun S."/>
            <person name="Liao Y."/>
            <person name="Zhang X."/>
            <person name="Yang L."/>
            <person name="Song C."/>
            <person name="Wang M."/>
            <person name="Shi J."/>
            <person name="Liu G."/>
            <person name="Liu J."/>
            <person name="Zhou H."/>
            <person name="Zhou W."/>
            <person name="Yu Q."/>
            <person name="An N."/>
            <person name="Chen Y."/>
            <person name="Cai Q."/>
            <person name="Wang B."/>
            <person name="Liu B."/>
            <person name="Min J."/>
            <person name="Huang Y."/>
            <person name="Wu H."/>
            <person name="Li Z."/>
            <person name="Zhang Y."/>
            <person name="Yin Y."/>
            <person name="Song W."/>
            <person name="Jiang J."/>
            <person name="Jackson S.A."/>
            <person name="Wing R.A."/>
            <person name="Wang J."/>
            <person name="Chen M."/>
        </authorList>
    </citation>
    <scope>NUCLEOTIDE SEQUENCE [LARGE SCALE GENOMIC DNA]</scope>
    <source>
        <strain evidence="1">cv. IRGC 101232</strain>
    </source>
</reference>
<evidence type="ECO:0000313" key="2">
    <source>
        <dbReference type="Proteomes" id="UP000006038"/>
    </source>
</evidence>
<proteinExistence type="predicted"/>
<protein>
    <submittedName>
        <fullName evidence="1">Uncharacterized protein</fullName>
    </submittedName>
</protein>
<reference evidence="1" key="2">
    <citation type="submission" date="2013-04" db="UniProtKB">
        <authorList>
            <consortium name="EnsemblPlants"/>
        </authorList>
    </citation>
    <scope>IDENTIFICATION</scope>
</reference>
<organism evidence="1">
    <name type="scientific">Oryza brachyantha</name>
    <name type="common">malo sina</name>
    <dbReference type="NCBI Taxonomy" id="4533"/>
    <lineage>
        <taxon>Eukaryota</taxon>
        <taxon>Viridiplantae</taxon>
        <taxon>Streptophyta</taxon>
        <taxon>Embryophyta</taxon>
        <taxon>Tracheophyta</taxon>
        <taxon>Spermatophyta</taxon>
        <taxon>Magnoliopsida</taxon>
        <taxon>Liliopsida</taxon>
        <taxon>Poales</taxon>
        <taxon>Poaceae</taxon>
        <taxon>BOP clade</taxon>
        <taxon>Oryzoideae</taxon>
        <taxon>Oryzeae</taxon>
        <taxon>Oryzinae</taxon>
        <taxon>Oryza</taxon>
    </lineage>
</organism>